<dbReference type="PROSITE" id="PS50893">
    <property type="entry name" value="ABC_TRANSPORTER_2"/>
    <property type="match status" value="1"/>
</dbReference>
<dbReference type="PANTHER" id="PTHR42711:SF5">
    <property type="entry name" value="ABC TRANSPORTER ATP-BINDING PROTEIN NATA"/>
    <property type="match status" value="1"/>
</dbReference>
<evidence type="ECO:0000256" key="3">
    <source>
        <dbReference type="ARBA" id="ARBA00022448"/>
    </source>
</evidence>
<comment type="similarity">
    <text evidence="2">Belongs to the ABC transporter superfamily.</text>
</comment>
<dbReference type="AlphaFoldDB" id="A0A5M9ZI79"/>
<organism evidence="9 10">
    <name type="scientific">Bifidobacterium tissieri</name>
    <dbReference type="NCBI Taxonomy" id="1630162"/>
    <lineage>
        <taxon>Bacteria</taxon>
        <taxon>Bacillati</taxon>
        <taxon>Actinomycetota</taxon>
        <taxon>Actinomycetes</taxon>
        <taxon>Bifidobacteriales</taxon>
        <taxon>Bifidobacteriaceae</taxon>
        <taxon>Bifidobacterium</taxon>
    </lineage>
</organism>
<keyword evidence="5 9" id="KW-0067">ATP-binding</keyword>
<dbReference type="CDD" id="cd03230">
    <property type="entry name" value="ABC_DR_subfamily_A"/>
    <property type="match status" value="1"/>
</dbReference>
<dbReference type="GO" id="GO:0005886">
    <property type="term" value="C:plasma membrane"/>
    <property type="evidence" value="ECO:0007669"/>
    <property type="project" value="UniProtKB-SubCell"/>
</dbReference>
<evidence type="ECO:0000256" key="2">
    <source>
        <dbReference type="ARBA" id="ARBA00005417"/>
    </source>
</evidence>
<dbReference type="PROSITE" id="PS00211">
    <property type="entry name" value="ABC_TRANSPORTER_1"/>
    <property type="match status" value="1"/>
</dbReference>
<dbReference type="SUPFAM" id="SSF52540">
    <property type="entry name" value="P-loop containing nucleoside triphosphate hydrolases"/>
    <property type="match status" value="1"/>
</dbReference>
<proteinExistence type="inferred from homology"/>
<dbReference type="InterPro" id="IPR027417">
    <property type="entry name" value="P-loop_NTPase"/>
</dbReference>
<evidence type="ECO:0000313" key="9">
    <source>
        <dbReference type="EMBL" id="KAA8827175.1"/>
    </source>
</evidence>
<dbReference type="Proteomes" id="UP000412028">
    <property type="component" value="Unassembled WGS sequence"/>
</dbReference>
<dbReference type="InterPro" id="IPR003439">
    <property type="entry name" value="ABC_transporter-like_ATP-bd"/>
</dbReference>
<comment type="caution">
    <text evidence="9">The sequence shown here is derived from an EMBL/GenBank/DDBJ whole genome shotgun (WGS) entry which is preliminary data.</text>
</comment>
<evidence type="ECO:0000256" key="1">
    <source>
        <dbReference type="ARBA" id="ARBA00004202"/>
    </source>
</evidence>
<accession>A0A5M9ZI79</accession>
<evidence type="ECO:0000256" key="4">
    <source>
        <dbReference type="ARBA" id="ARBA00022741"/>
    </source>
</evidence>
<feature type="compositionally biased region" description="Polar residues" evidence="7">
    <location>
        <begin position="19"/>
        <end position="47"/>
    </location>
</feature>
<evidence type="ECO:0000259" key="8">
    <source>
        <dbReference type="PROSITE" id="PS50893"/>
    </source>
</evidence>
<dbReference type="GO" id="GO:0046677">
    <property type="term" value="P:response to antibiotic"/>
    <property type="evidence" value="ECO:0007669"/>
    <property type="project" value="UniProtKB-KW"/>
</dbReference>
<comment type="subcellular location">
    <subcellularLocation>
        <location evidence="1">Cell membrane</location>
        <topology evidence="1">Peripheral membrane protein</topology>
    </subcellularLocation>
</comment>
<evidence type="ECO:0000313" key="10">
    <source>
        <dbReference type="Proteomes" id="UP000412028"/>
    </source>
</evidence>
<feature type="region of interest" description="Disordered" evidence="7">
    <location>
        <begin position="381"/>
        <end position="400"/>
    </location>
</feature>
<reference evidence="9 10" key="1">
    <citation type="journal article" date="2019" name="Syst. Appl. Microbiol.">
        <title>Characterization of Bifidobacterium species in feaces of the Egyptian fruit bat: Description of B. vespertilionis sp. nov. and B. rousetti sp. nov.</title>
        <authorList>
            <person name="Modesto M."/>
            <person name="Satti M."/>
            <person name="Watanabe K."/>
            <person name="Puglisi E."/>
            <person name="Morelli L."/>
            <person name="Huang C.-H."/>
            <person name="Liou J.-S."/>
            <person name="Miyashita M."/>
            <person name="Tamura T."/>
            <person name="Saito S."/>
            <person name="Mori K."/>
            <person name="Huang L."/>
            <person name="Sciavilla P."/>
            <person name="Sandri C."/>
            <person name="Spiezio C."/>
            <person name="Vitali F."/>
            <person name="Cavalieri D."/>
            <person name="Perpetuini G."/>
            <person name="Tofalo R."/>
            <person name="Bonetti A."/>
            <person name="Arita M."/>
            <person name="Mattarelli P."/>
        </authorList>
    </citation>
    <scope>NUCLEOTIDE SEQUENCE [LARGE SCALE GENOMIC DNA]</scope>
    <source>
        <strain evidence="9 10">RST7</strain>
    </source>
</reference>
<name>A0A5M9ZI79_9BIFI</name>
<dbReference type="SMART" id="SM00382">
    <property type="entry name" value="AAA"/>
    <property type="match status" value="1"/>
</dbReference>
<feature type="region of interest" description="Disordered" evidence="7">
    <location>
        <begin position="1"/>
        <end position="47"/>
    </location>
</feature>
<dbReference type="InterPro" id="IPR017871">
    <property type="entry name" value="ABC_transporter-like_CS"/>
</dbReference>
<evidence type="ECO:0000256" key="5">
    <source>
        <dbReference type="ARBA" id="ARBA00022840"/>
    </source>
</evidence>
<dbReference type="InterPro" id="IPR050763">
    <property type="entry name" value="ABC_transporter_ATP-binding"/>
</dbReference>
<dbReference type="EMBL" id="RZUI01000021">
    <property type="protein sequence ID" value="KAA8827175.1"/>
    <property type="molecule type" value="Genomic_DNA"/>
</dbReference>
<sequence>MTAIRDDATTTDAVAGETSGRTPNGTPARSSQPDLSPTSKSSGLQAPAISTSHLTKRYGKARGIEDVNLTVLPGEIFGFIGPNGAGKSTTIRTLLGLIHKTSGEASIFGWDCEKDRTRILQQVGYLPSEVFYYDGMRARDLLSYAASFYRVDCTARIRELAVKLNLNLDQKVEDMSLGNRKKIGIVQGLMHSPSLIILDEPTSGLDPLVQRVFFDLMLEERSRGATILFSSHILSEVQRICDRVAIIREGRIIATQSVADLRRSAVKRVTVEFLRTDIAEVAHAFLTVPGVRSLSIDEHDVDDHDDSDHDIAGHDVAGCRHDIAGRNAAKRNTADRLATASLLYEGDCNTLISALAGMTLTDVEISEPTLEEVFMHYYQTPESGSASVQSDSAQSKATAR</sequence>
<feature type="domain" description="ABC transporter" evidence="8">
    <location>
        <begin position="49"/>
        <end position="274"/>
    </location>
</feature>
<protein>
    <submittedName>
        <fullName evidence="9">ABC transporter ATP-binding protein</fullName>
    </submittedName>
</protein>
<keyword evidence="3" id="KW-0813">Transport</keyword>
<dbReference type="Pfam" id="PF00005">
    <property type="entry name" value="ABC_tran"/>
    <property type="match status" value="1"/>
</dbReference>
<keyword evidence="6" id="KW-0046">Antibiotic resistance</keyword>
<dbReference type="GO" id="GO:0005524">
    <property type="term" value="F:ATP binding"/>
    <property type="evidence" value="ECO:0007669"/>
    <property type="project" value="UniProtKB-KW"/>
</dbReference>
<dbReference type="InterPro" id="IPR003593">
    <property type="entry name" value="AAA+_ATPase"/>
</dbReference>
<evidence type="ECO:0000256" key="7">
    <source>
        <dbReference type="SAM" id="MobiDB-lite"/>
    </source>
</evidence>
<dbReference type="GO" id="GO:0016887">
    <property type="term" value="F:ATP hydrolysis activity"/>
    <property type="evidence" value="ECO:0007669"/>
    <property type="project" value="InterPro"/>
</dbReference>
<keyword evidence="4" id="KW-0547">Nucleotide-binding</keyword>
<dbReference type="PANTHER" id="PTHR42711">
    <property type="entry name" value="ABC TRANSPORTER ATP-BINDING PROTEIN"/>
    <property type="match status" value="1"/>
</dbReference>
<gene>
    <name evidence="9" type="ORF">EMO89_11020</name>
</gene>
<dbReference type="OrthoDB" id="9804819at2"/>
<dbReference type="Gene3D" id="3.40.50.300">
    <property type="entry name" value="P-loop containing nucleotide triphosphate hydrolases"/>
    <property type="match status" value="1"/>
</dbReference>
<evidence type="ECO:0000256" key="6">
    <source>
        <dbReference type="ARBA" id="ARBA00023251"/>
    </source>
</evidence>